<proteinExistence type="predicted"/>
<comment type="caution">
    <text evidence="1">The sequence shown here is derived from an EMBL/GenBank/DDBJ whole genome shotgun (WGS) entry which is preliminary data.</text>
</comment>
<organism evidence="1 2">
    <name type="scientific">Virgisporangium ochraceum</name>
    <dbReference type="NCBI Taxonomy" id="65505"/>
    <lineage>
        <taxon>Bacteria</taxon>
        <taxon>Bacillati</taxon>
        <taxon>Actinomycetota</taxon>
        <taxon>Actinomycetes</taxon>
        <taxon>Micromonosporales</taxon>
        <taxon>Micromonosporaceae</taxon>
        <taxon>Virgisporangium</taxon>
    </lineage>
</organism>
<accession>A0A8J4A1L4</accession>
<dbReference type="Proteomes" id="UP000635606">
    <property type="component" value="Unassembled WGS sequence"/>
</dbReference>
<sequence>MSEHRLAIDYGTSNTVAVMRRPDSSVRPLLPPATGGEIYAALSR</sequence>
<evidence type="ECO:0000313" key="2">
    <source>
        <dbReference type="Proteomes" id="UP000635606"/>
    </source>
</evidence>
<dbReference type="RefSeq" id="WP_275423782.1">
    <property type="nucleotide sequence ID" value="NZ_BOPH01000097.1"/>
</dbReference>
<evidence type="ECO:0008006" key="3">
    <source>
        <dbReference type="Google" id="ProtNLM"/>
    </source>
</evidence>
<gene>
    <name evidence="1" type="ORF">Voc01_070970</name>
</gene>
<reference evidence="1" key="1">
    <citation type="submission" date="2021-01" db="EMBL/GenBank/DDBJ databases">
        <title>Whole genome shotgun sequence of Virgisporangium ochraceum NBRC 16418.</title>
        <authorList>
            <person name="Komaki H."/>
            <person name="Tamura T."/>
        </authorList>
    </citation>
    <scope>NUCLEOTIDE SEQUENCE</scope>
    <source>
        <strain evidence="1">NBRC 16418</strain>
    </source>
</reference>
<dbReference type="EMBL" id="BOPH01000097">
    <property type="protein sequence ID" value="GIJ72180.1"/>
    <property type="molecule type" value="Genomic_DNA"/>
</dbReference>
<evidence type="ECO:0000313" key="1">
    <source>
        <dbReference type="EMBL" id="GIJ72180.1"/>
    </source>
</evidence>
<dbReference type="AlphaFoldDB" id="A0A8J4A1L4"/>
<keyword evidence="2" id="KW-1185">Reference proteome</keyword>
<name>A0A8J4A1L4_9ACTN</name>
<protein>
    <recommendedName>
        <fullName evidence="3">Hsp70 family protein</fullName>
    </recommendedName>
</protein>